<dbReference type="InterPro" id="IPR002347">
    <property type="entry name" value="SDR_fam"/>
</dbReference>
<dbReference type="InterPro" id="IPR036291">
    <property type="entry name" value="NAD(P)-bd_dom_sf"/>
</dbReference>
<evidence type="ECO:0000256" key="1">
    <source>
        <dbReference type="ARBA" id="ARBA00006484"/>
    </source>
</evidence>
<evidence type="ECO:0000313" key="3">
    <source>
        <dbReference type="EMBL" id="UOF90669.1"/>
    </source>
</evidence>
<dbReference type="SUPFAM" id="SSF51735">
    <property type="entry name" value="NAD(P)-binding Rossmann-fold domains"/>
    <property type="match status" value="1"/>
</dbReference>
<dbReference type="RefSeq" id="WP_347437368.1">
    <property type="nucleotide sequence ID" value="NZ_CP089291.1"/>
</dbReference>
<keyword evidence="2" id="KW-0560">Oxidoreductase</keyword>
<proteinExistence type="inferred from homology"/>
<sequence>MGVLDLFKLEGKAALVTGAKRGIGKAMALALAEAGADIIGVSASLEPESEIEKEINRLGRKFKGYSCDFSDRNKLYEWIHELKDKHPMIDILVNNAGTILRKPATEHPDEYWDKVMNVNIDAQFILSREIGRDMVARGSGKIIFTASLLTFQGGITVPGYAASKGAIGQLTKALANEWASKGVQVNAIAPGYIATDNNTALRNDPERFETISTRIPAGRWGKPEDLKGLVVFLASEASNYINGEIVVVDGGWLAR</sequence>
<comment type="similarity">
    <text evidence="1">Belongs to the short-chain dehydrogenases/reductases (SDR) family.</text>
</comment>
<protein>
    <submittedName>
        <fullName evidence="3">SDR family oxidoreductase</fullName>
    </submittedName>
</protein>
<dbReference type="InterPro" id="IPR020904">
    <property type="entry name" value="Sc_DH/Rdtase_CS"/>
</dbReference>
<gene>
    <name evidence="3" type="ORF">LSG31_22915</name>
</gene>
<keyword evidence="4" id="KW-1185">Reference proteome</keyword>
<dbReference type="EMBL" id="CP089291">
    <property type="protein sequence ID" value="UOF90669.1"/>
    <property type="molecule type" value="Genomic_DNA"/>
</dbReference>
<evidence type="ECO:0000256" key="2">
    <source>
        <dbReference type="ARBA" id="ARBA00023002"/>
    </source>
</evidence>
<dbReference type="PRINTS" id="PR00080">
    <property type="entry name" value="SDRFAMILY"/>
</dbReference>
<organism evidence="3 4">
    <name type="scientific">Fodinisporobacter ferrooxydans</name>
    <dbReference type="NCBI Taxonomy" id="2901836"/>
    <lineage>
        <taxon>Bacteria</taxon>
        <taxon>Bacillati</taxon>
        <taxon>Bacillota</taxon>
        <taxon>Bacilli</taxon>
        <taxon>Bacillales</taxon>
        <taxon>Alicyclobacillaceae</taxon>
        <taxon>Fodinisporobacter</taxon>
    </lineage>
</organism>
<name>A0ABY4CK12_9BACL</name>
<dbReference type="PRINTS" id="PR00081">
    <property type="entry name" value="GDHRDH"/>
</dbReference>
<dbReference type="PROSITE" id="PS00061">
    <property type="entry name" value="ADH_SHORT"/>
    <property type="match status" value="1"/>
</dbReference>
<dbReference type="Gene3D" id="3.40.50.720">
    <property type="entry name" value="NAD(P)-binding Rossmann-like Domain"/>
    <property type="match status" value="1"/>
</dbReference>
<dbReference type="Proteomes" id="UP000830167">
    <property type="component" value="Chromosome"/>
</dbReference>
<dbReference type="Pfam" id="PF13561">
    <property type="entry name" value="adh_short_C2"/>
    <property type="match status" value="1"/>
</dbReference>
<dbReference type="PANTHER" id="PTHR42760">
    <property type="entry name" value="SHORT-CHAIN DEHYDROGENASES/REDUCTASES FAMILY MEMBER"/>
    <property type="match status" value="1"/>
</dbReference>
<dbReference type="PANTHER" id="PTHR42760:SF5">
    <property type="entry name" value="2-DEHYDRO-3-DEOXY-D-GLUCONATE 5-DEHYDROGENASE"/>
    <property type="match status" value="1"/>
</dbReference>
<evidence type="ECO:0000313" key="4">
    <source>
        <dbReference type="Proteomes" id="UP000830167"/>
    </source>
</evidence>
<reference evidence="3" key="1">
    <citation type="submission" date="2021-12" db="EMBL/GenBank/DDBJ databases">
        <title>Alicyclobacillaceae gen. nov., sp. nov., isolated from chalcocite enrichment system.</title>
        <authorList>
            <person name="Jiang Z."/>
        </authorList>
    </citation>
    <scope>NUCLEOTIDE SEQUENCE</scope>
    <source>
        <strain evidence="3">MYW30-H2</strain>
    </source>
</reference>
<accession>A0ABY4CK12</accession>